<dbReference type="Pfam" id="PF02810">
    <property type="entry name" value="SEC-C"/>
    <property type="match status" value="1"/>
</dbReference>
<keyword evidence="2" id="KW-1185">Reference proteome</keyword>
<dbReference type="Gene3D" id="3.10.450.50">
    <property type="match status" value="1"/>
</dbReference>
<proteinExistence type="predicted"/>
<accession>A0A3S0WHU1</accession>
<dbReference type="EMBL" id="RYYR01000004">
    <property type="protein sequence ID" value="RUL55541.1"/>
    <property type="molecule type" value="Genomic_DNA"/>
</dbReference>
<dbReference type="CDD" id="cd00043">
    <property type="entry name" value="CYCLIN_SF"/>
    <property type="match status" value="1"/>
</dbReference>
<evidence type="ECO:0000313" key="1">
    <source>
        <dbReference type="EMBL" id="RUL55541.1"/>
    </source>
</evidence>
<name>A0A3S0WHU1_9BACI</name>
<dbReference type="RefSeq" id="WP_126657781.1">
    <property type="nucleotide sequence ID" value="NZ_RYYR01000004.1"/>
</dbReference>
<protein>
    <submittedName>
        <fullName evidence="1">Metal-binding protein</fullName>
    </submittedName>
</protein>
<gene>
    <name evidence="1" type="ORF">EK386_04230</name>
</gene>
<dbReference type="SUPFAM" id="SSF103642">
    <property type="entry name" value="Sec-C motif"/>
    <property type="match status" value="1"/>
</dbReference>
<dbReference type="AlphaFoldDB" id="A0A3S0WHU1"/>
<dbReference type="InterPro" id="IPR036915">
    <property type="entry name" value="Cyclin-like_sf"/>
</dbReference>
<dbReference type="SUPFAM" id="SSF47954">
    <property type="entry name" value="Cyclin-like"/>
    <property type="match status" value="1"/>
</dbReference>
<organism evidence="1 2">
    <name type="scientific">Lysinibacillus antri</name>
    <dbReference type="NCBI Taxonomy" id="2498145"/>
    <lineage>
        <taxon>Bacteria</taxon>
        <taxon>Bacillati</taxon>
        <taxon>Bacillota</taxon>
        <taxon>Bacilli</taxon>
        <taxon>Bacillales</taxon>
        <taxon>Bacillaceae</taxon>
        <taxon>Lysinibacillus</taxon>
    </lineage>
</organism>
<sequence length="328" mass="38211">MVGRNEPCPCGSGKKYKKCCENNQQDVVQKVFLEEIEQVLQNFYNSYPSNADVKEYFQLVQTWGPTLKNHLQRDLIEAIALDDFFFHQRMDIWTNYLKRTKKKMIRPASIELLDQWAEPRAFIGQVEAIENQYLHATCTLTKKKIYIRRESNRPIPSGMQAFAFILPDGSGEENHYLAVSTFIFFPDTYQQAFQSFAKQFDGTKQTPREFFKENHLNFWKNLVDFGYSGEEYTPFEIEVVDLTKQFLNERGIQSTRIIEILEDYLVEKKPKARKASAIAAGAIRYAQERELFEGITLTVKEIAESFNVSASSLNKYYQELLQFDAVLV</sequence>
<dbReference type="InterPro" id="IPR004027">
    <property type="entry name" value="SEC_C_motif"/>
</dbReference>
<reference evidence="1 2" key="1">
    <citation type="submission" date="2018-12" db="EMBL/GenBank/DDBJ databases">
        <title>Lysinibacillus antri sp. nov., isolated from a cave soil.</title>
        <authorList>
            <person name="Narsing Rao M.P."/>
            <person name="Zhang H."/>
            <person name="Dong Z.-Y."/>
            <person name="Niu X.-K."/>
            <person name="Zhang K."/>
            <person name="Fang B.-Z."/>
            <person name="Kang Y.-Q."/>
            <person name="Xiao M."/>
            <person name="Li W.-J."/>
        </authorList>
    </citation>
    <scope>NUCLEOTIDE SEQUENCE [LARGE SCALE GENOMIC DNA]</scope>
    <source>
        <strain evidence="1 2">SYSU K30002</strain>
    </source>
</reference>
<comment type="caution">
    <text evidence="1">The sequence shown here is derived from an EMBL/GenBank/DDBJ whole genome shotgun (WGS) entry which is preliminary data.</text>
</comment>
<evidence type="ECO:0000313" key="2">
    <source>
        <dbReference type="Proteomes" id="UP000287910"/>
    </source>
</evidence>
<dbReference type="Proteomes" id="UP000287910">
    <property type="component" value="Unassembled WGS sequence"/>
</dbReference>